<dbReference type="GO" id="GO:0006400">
    <property type="term" value="P:tRNA modification"/>
    <property type="evidence" value="ECO:0007669"/>
    <property type="project" value="UniProtKB-UniRule"/>
</dbReference>
<proteinExistence type="inferred from homology"/>
<dbReference type="InterPro" id="IPR012795">
    <property type="entry name" value="tRNA_Ile_lys_synt_N"/>
</dbReference>
<dbReference type="CDD" id="cd01992">
    <property type="entry name" value="TilS_N"/>
    <property type="match status" value="1"/>
</dbReference>
<evidence type="ECO:0000256" key="2">
    <source>
        <dbReference type="ARBA" id="ARBA00022694"/>
    </source>
</evidence>
<name>A0A6G7ZQF6_9SPHN</name>
<keyword evidence="6" id="KW-0963">Cytoplasm</keyword>
<evidence type="ECO:0000256" key="3">
    <source>
        <dbReference type="ARBA" id="ARBA00022741"/>
    </source>
</evidence>
<feature type="binding site" evidence="6">
    <location>
        <begin position="32"/>
        <end position="37"/>
    </location>
    <ligand>
        <name>ATP</name>
        <dbReference type="ChEBI" id="CHEBI:30616"/>
    </ligand>
</feature>
<dbReference type="PANTHER" id="PTHR43033">
    <property type="entry name" value="TRNA(ILE)-LYSIDINE SYNTHASE-RELATED"/>
    <property type="match status" value="1"/>
</dbReference>
<reference evidence="8 9" key="1">
    <citation type="submission" date="2020-03" db="EMBL/GenBank/DDBJ databases">
        <title>Sphingomonas sp. nov., isolated from fish.</title>
        <authorList>
            <person name="Hyun D.-W."/>
            <person name="Bae J.-W."/>
        </authorList>
    </citation>
    <scope>NUCLEOTIDE SEQUENCE [LARGE SCALE GENOMIC DNA]</scope>
    <source>
        <strain evidence="8 9">HDW15C</strain>
    </source>
</reference>
<evidence type="ECO:0000259" key="7">
    <source>
        <dbReference type="Pfam" id="PF01171"/>
    </source>
</evidence>
<dbReference type="InterPro" id="IPR011063">
    <property type="entry name" value="TilS/TtcA_N"/>
</dbReference>
<keyword evidence="1 6" id="KW-0436">Ligase</keyword>
<keyword evidence="2 6" id="KW-0819">tRNA processing</keyword>
<dbReference type="InterPro" id="IPR012094">
    <property type="entry name" value="tRNA_Ile_lys_synt"/>
</dbReference>
<dbReference type="GO" id="GO:0005737">
    <property type="term" value="C:cytoplasm"/>
    <property type="evidence" value="ECO:0007669"/>
    <property type="project" value="UniProtKB-SubCell"/>
</dbReference>
<evidence type="ECO:0000313" key="8">
    <source>
        <dbReference type="EMBL" id="QIL03159.1"/>
    </source>
</evidence>
<evidence type="ECO:0000256" key="6">
    <source>
        <dbReference type="HAMAP-Rule" id="MF_01161"/>
    </source>
</evidence>
<evidence type="ECO:0000313" key="9">
    <source>
        <dbReference type="Proteomes" id="UP000502502"/>
    </source>
</evidence>
<protein>
    <recommendedName>
        <fullName evidence="6">tRNA(Ile)-lysidine synthase</fullName>
        <ecNumber evidence="6">6.3.4.19</ecNumber>
    </recommendedName>
    <alternativeName>
        <fullName evidence="6">tRNA(Ile)-2-lysyl-cytidine synthase</fullName>
    </alternativeName>
    <alternativeName>
        <fullName evidence="6">tRNA(Ile)-lysidine synthetase</fullName>
    </alternativeName>
</protein>
<evidence type="ECO:0000256" key="1">
    <source>
        <dbReference type="ARBA" id="ARBA00022598"/>
    </source>
</evidence>
<dbReference type="Proteomes" id="UP000502502">
    <property type="component" value="Chromosome"/>
</dbReference>
<dbReference type="PANTHER" id="PTHR43033:SF1">
    <property type="entry name" value="TRNA(ILE)-LYSIDINE SYNTHASE-RELATED"/>
    <property type="match status" value="1"/>
</dbReference>
<comment type="catalytic activity">
    <reaction evidence="5 6">
        <text>cytidine(34) in tRNA(Ile2) + L-lysine + ATP = lysidine(34) in tRNA(Ile2) + AMP + diphosphate + H(+)</text>
        <dbReference type="Rhea" id="RHEA:43744"/>
        <dbReference type="Rhea" id="RHEA-COMP:10625"/>
        <dbReference type="Rhea" id="RHEA-COMP:10670"/>
        <dbReference type="ChEBI" id="CHEBI:15378"/>
        <dbReference type="ChEBI" id="CHEBI:30616"/>
        <dbReference type="ChEBI" id="CHEBI:32551"/>
        <dbReference type="ChEBI" id="CHEBI:33019"/>
        <dbReference type="ChEBI" id="CHEBI:82748"/>
        <dbReference type="ChEBI" id="CHEBI:83665"/>
        <dbReference type="ChEBI" id="CHEBI:456215"/>
        <dbReference type="EC" id="6.3.4.19"/>
    </reaction>
</comment>
<dbReference type="EMBL" id="CP049871">
    <property type="protein sequence ID" value="QIL03159.1"/>
    <property type="molecule type" value="Genomic_DNA"/>
</dbReference>
<comment type="subcellular location">
    <subcellularLocation>
        <location evidence="6">Cytoplasm</location>
    </subcellularLocation>
</comment>
<dbReference type="RefSeq" id="WP_166095819.1">
    <property type="nucleotide sequence ID" value="NZ_CP049871.1"/>
</dbReference>
<organism evidence="8 9">
    <name type="scientific">Sphingomonas sinipercae</name>
    <dbReference type="NCBI Taxonomy" id="2714944"/>
    <lineage>
        <taxon>Bacteria</taxon>
        <taxon>Pseudomonadati</taxon>
        <taxon>Pseudomonadota</taxon>
        <taxon>Alphaproteobacteria</taxon>
        <taxon>Sphingomonadales</taxon>
        <taxon>Sphingomonadaceae</taxon>
        <taxon>Sphingomonas</taxon>
    </lineage>
</organism>
<evidence type="ECO:0000256" key="4">
    <source>
        <dbReference type="ARBA" id="ARBA00022840"/>
    </source>
</evidence>
<comment type="domain">
    <text evidence="6">The N-terminal region contains the highly conserved SGGXDS motif, predicted to be a P-loop motif involved in ATP binding.</text>
</comment>
<dbReference type="AlphaFoldDB" id="A0A6G7ZQF6"/>
<sequence>MQLKLDPHLVGRFGAGLDRLIPGDARIGLAVSGGPDSLALLLLASAARPGAVEAATVDHSLRAESADEAAMVAGLCATLGVPHATLAIRWDRKPETALQERSRAERYRLLGGWLERRGLGVLATAHHLDDQVETLLMRLNRGAGVRGLAAIRPVATVPGTGQPLLRPLLDWRREDLASVCRIAGVSPAADPGNSDDRFERVRVRNALAQLDLLDVPAIGQSVANLAEADAALEWAVEHHWRTAVAADSGELRYTPGDAPPEIRRRIAAKAVAELASEGPLQLRGRELNELLGALTAGGTATLRGVRCSGGETWRFASAPPRRLA</sequence>
<dbReference type="HAMAP" id="MF_01161">
    <property type="entry name" value="tRNA_Ile_lys_synt"/>
    <property type="match status" value="1"/>
</dbReference>
<keyword evidence="9" id="KW-1185">Reference proteome</keyword>
<dbReference type="Pfam" id="PF01171">
    <property type="entry name" value="ATP_bind_3"/>
    <property type="match status" value="1"/>
</dbReference>
<keyword evidence="3 6" id="KW-0547">Nucleotide-binding</keyword>
<dbReference type="Gene3D" id="3.40.50.620">
    <property type="entry name" value="HUPs"/>
    <property type="match status" value="1"/>
</dbReference>
<dbReference type="GO" id="GO:0005524">
    <property type="term" value="F:ATP binding"/>
    <property type="evidence" value="ECO:0007669"/>
    <property type="project" value="UniProtKB-UniRule"/>
</dbReference>
<dbReference type="SUPFAM" id="SSF52402">
    <property type="entry name" value="Adenine nucleotide alpha hydrolases-like"/>
    <property type="match status" value="1"/>
</dbReference>
<evidence type="ECO:0000256" key="5">
    <source>
        <dbReference type="ARBA" id="ARBA00048539"/>
    </source>
</evidence>
<comment type="similarity">
    <text evidence="6">Belongs to the tRNA(Ile)-lysidine synthase family.</text>
</comment>
<comment type="function">
    <text evidence="6">Ligates lysine onto the cytidine present at position 34 of the AUA codon-specific tRNA(Ile) that contains the anticodon CAU, in an ATP-dependent manner. Cytidine is converted to lysidine, thus changing the amino acid specificity of the tRNA from methionine to isoleucine.</text>
</comment>
<feature type="domain" description="tRNA(Ile)-lysidine/2-thiocytidine synthase N-terminal" evidence="7">
    <location>
        <begin position="27"/>
        <end position="205"/>
    </location>
</feature>
<dbReference type="GO" id="GO:0032267">
    <property type="term" value="F:tRNA(Ile)-lysidine synthase activity"/>
    <property type="evidence" value="ECO:0007669"/>
    <property type="project" value="UniProtKB-EC"/>
</dbReference>
<dbReference type="NCBIfam" id="TIGR02432">
    <property type="entry name" value="lysidine_TilS_N"/>
    <property type="match status" value="1"/>
</dbReference>
<accession>A0A6G7ZQF6</accession>
<dbReference type="EC" id="6.3.4.19" evidence="6"/>
<keyword evidence="4 6" id="KW-0067">ATP-binding</keyword>
<dbReference type="KEGG" id="ssin:G7078_10475"/>
<dbReference type="InterPro" id="IPR014729">
    <property type="entry name" value="Rossmann-like_a/b/a_fold"/>
</dbReference>
<gene>
    <name evidence="6 8" type="primary">tilS</name>
    <name evidence="8" type="ORF">G7078_10475</name>
</gene>